<dbReference type="InterPro" id="IPR016024">
    <property type="entry name" value="ARM-type_fold"/>
</dbReference>
<reference evidence="2" key="1">
    <citation type="submission" date="2006-10" db="EMBL/GenBank/DDBJ databases">
        <authorList>
            <person name="Amadeo P."/>
            <person name="Zhao Q."/>
            <person name="Wortman J."/>
            <person name="Fraser-Liggett C."/>
            <person name="Carlton J."/>
        </authorList>
    </citation>
    <scope>NUCLEOTIDE SEQUENCE</scope>
    <source>
        <strain evidence="2">G3</strain>
    </source>
</reference>
<dbReference type="VEuPathDB" id="TrichDB:TVAGG3_1036760"/>
<dbReference type="EMBL" id="DS113245">
    <property type="protein sequence ID" value="EAY16238.1"/>
    <property type="molecule type" value="Genomic_DNA"/>
</dbReference>
<evidence type="ECO:0000256" key="1">
    <source>
        <dbReference type="SAM" id="MobiDB-lite"/>
    </source>
</evidence>
<dbReference type="RefSeq" id="XP_001328461.1">
    <property type="nucleotide sequence ID" value="XM_001328426.1"/>
</dbReference>
<keyword evidence="3" id="KW-1185">Reference proteome</keyword>
<accession>A2DTU1</accession>
<dbReference type="InterPro" id="IPR011989">
    <property type="entry name" value="ARM-like"/>
</dbReference>
<name>A2DTU1_TRIV3</name>
<protein>
    <submittedName>
        <fullName evidence="2">Uncharacterized protein</fullName>
    </submittedName>
</protein>
<reference evidence="2" key="2">
    <citation type="journal article" date="2007" name="Science">
        <title>Draft genome sequence of the sexually transmitted pathogen Trichomonas vaginalis.</title>
        <authorList>
            <person name="Carlton J.M."/>
            <person name="Hirt R.P."/>
            <person name="Silva J.C."/>
            <person name="Delcher A.L."/>
            <person name="Schatz M."/>
            <person name="Zhao Q."/>
            <person name="Wortman J.R."/>
            <person name="Bidwell S.L."/>
            <person name="Alsmark U.C.M."/>
            <person name="Besteiro S."/>
            <person name="Sicheritz-Ponten T."/>
            <person name="Noel C.J."/>
            <person name="Dacks J.B."/>
            <person name="Foster P.G."/>
            <person name="Simillion C."/>
            <person name="Van de Peer Y."/>
            <person name="Miranda-Saavedra D."/>
            <person name="Barton G.J."/>
            <person name="Westrop G.D."/>
            <person name="Mueller S."/>
            <person name="Dessi D."/>
            <person name="Fiori P.L."/>
            <person name="Ren Q."/>
            <person name="Paulsen I."/>
            <person name="Zhang H."/>
            <person name="Bastida-Corcuera F.D."/>
            <person name="Simoes-Barbosa A."/>
            <person name="Brown M.T."/>
            <person name="Hayes R.D."/>
            <person name="Mukherjee M."/>
            <person name="Okumura C.Y."/>
            <person name="Schneider R."/>
            <person name="Smith A.J."/>
            <person name="Vanacova S."/>
            <person name="Villalvazo M."/>
            <person name="Haas B.J."/>
            <person name="Pertea M."/>
            <person name="Feldblyum T.V."/>
            <person name="Utterback T.R."/>
            <person name="Shu C.L."/>
            <person name="Osoegawa K."/>
            <person name="de Jong P.J."/>
            <person name="Hrdy I."/>
            <person name="Horvathova L."/>
            <person name="Zubacova Z."/>
            <person name="Dolezal P."/>
            <person name="Malik S.B."/>
            <person name="Logsdon J.M. Jr."/>
            <person name="Henze K."/>
            <person name="Gupta A."/>
            <person name="Wang C.C."/>
            <person name="Dunne R.L."/>
            <person name="Upcroft J.A."/>
            <person name="Upcroft P."/>
            <person name="White O."/>
            <person name="Salzberg S.L."/>
            <person name="Tang P."/>
            <person name="Chiu C.-H."/>
            <person name="Lee Y.-S."/>
            <person name="Embley T.M."/>
            <person name="Coombs G.H."/>
            <person name="Mottram J.C."/>
            <person name="Tachezy J."/>
            <person name="Fraser-Liggett C.M."/>
            <person name="Johnson P.J."/>
        </authorList>
    </citation>
    <scope>NUCLEOTIDE SEQUENCE [LARGE SCALE GENOMIC DNA]</scope>
    <source>
        <strain evidence="2">G3</strain>
    </source>
</reference>
<gene>
    <name evidence="2" type="ORF">TVAG_341320</name>
</gene>
<organism evidence="2 3">
    <name type="scientific">Trichomonas vaginalis (strain ATCC PRA-98 / G3)</name>
    <dbReference type="NCBI Taxonomy" id="412133"/>
    <lineage>
        <taxon>Eukaryota</taxon>
        <taxon>Metamonada</taxon>
        <taxon>Parabasalia</taxon>
        <taxon>Trichomonadida</taxon>
        <taxon>Trichomonadidae</taxon>
        <taxon>Trichomonas</taxon>
    </lineage>
</organism>
<evidence type="ECO:0000313" key="2">
    <source>
        <dbReference type="EMBL" id="EAY16238.1"/>
    </source>
</evidence>
<dbReference type="SMR" id="A2DTU1"/>
<dbReference type="Gene3D" id="1.25.10.10">
    <property type="entry name" value="Leucine-rich Repeat Variant"/>
    <property type="match status" value="1"/>
</dbReference>
<dbReference type="VEuPathDB" id="TrichDB:TVAG_341320"/>
<dbReference type="InParanoid" id="A2DTU1"/>
<dbReference type="KEGG" id="tva:4774246"/>
<dbReference type="AlphaFoldDB" id="A2DTU1"/>
<evidence type="ECO:0000313" key="3">
    <source>
        <dbReference type="Proteomes" id="UP000001542"/>
    </source>
</evidence>
<sequence>MIPKKFDSDEHQVDLAITTKEKDDDSPKDEGIQELTAEEIQKIPGHFLDLLNSIPNSDLETSLQYLDEIYSLSIPQITLNNQILEALIILGTDASFHQQIQLKALYNLAHMFLLDPRLAISLDNQYVVQLFQLMGPNMSKTAKLAITNYIMSAPIVIEKLNQINFINVCIQQFFNDSLNISQLTNLREILDVYISQAPEDDNELGRTFLPLLQKLNESNDPDVFVQLITLLVTILNQCSTPQVFDFIFEQNIDHRCFDLFGNLLTAARLQICELFQIITGKSYYCKQIWERNLLDKLLYLRDCNNELYMSKSIRIWGNIIYLGMDFLKIADENKIIDLAIHILDNGSFKSRKKVLKFFNICCNFINDEYMQQIFIEKKIASFFASFLETPAKSVWPYCLSSLRKIAEFILLNEDTELFDHPLFEGVDSDELYDNLLVVCEDFSDPHDITYENAYYFLSMLEEDHENAIEPSDDSEDS</sequence>
<dbReference type="SUPFAM" id="SSF48371">
    <property type="entry name" value="ARM repeat"/>
    <property type="match status" value="1"/>
</dbReference>
<proteinExistence type="predicted"/>
<dbReference type="Proteomes" id="UP000001542">
    <property type="component" value="Unassembled WGS sequence"/>
</dbReference>
<feature type="region of interest" description="Disordered" evidence="1">
    <location>
        <begin position="1"/>
        <end position="29"/>
    </location>
</feature>